<evidence type="ECO:0000259" key="9">
    <source>
        <dbReference type="Pfam" id="PF02771"/>
    </source>
</evidence>
<dbReference type="SUPFAM" id="SSF47203">
    <property type="entry name" value="Acyl-CoA dehydrogenase C-terminal domain-like"/>
    <property type="match status" value="1"/>
</dbReference>
<organism evidence="10 11">
    <name type="scientific">Prescottella agglutinans</name>
    <dbReference type="NCBI Taxonomy" id="1644129"/>
    <lineage>
        <taxon>Bacteria</taxon>
        <taxon>Bacillati</taxon>
        <taxon>Actinomycetota</taxon>
        <taxon>Actinomycetes</taxon>
        <taxon>Mycobacteriales</taxon>
        <taxon>Nocardiaceae</taxon>
        <taxon>Prescottella</taxon>
    </lineage>
</organism>
<evidence type="ECO:0000256" key="4">
    <source>
        <dbReference type="ARBA" id="ARBA00022827"/>
    </source>
</evidence>
<dbReference type="InterPro" id="IPR037069">
    <property type="entry name" value="AcylCoA_DH/ox_N_sf"/>
</dbReference>
<dbReference type="RefSeq" id="WP_280760971.1">
    <property type="nucleotide sequence ID" value="NZ_JARXVC010000006.1"/>
</dbReference>
<accession>A0ABT6MBI0</accession>
<dbReference type="Gene3D" id="2.40.110.10">
    <property type="entry name" value="Butyryl-CoA Dehydrogenase, subunit A, domain 2"/>
    <property type="match status" value="1"/>
</dbReference>
<feature type="domain" description="Acyl-CoA dehydrogenase/oxidase N-terminal" evidence="9">
    <location>
        <begin position="7"/>
        <end position="117"/>
    </location>
</feature>
<name>A0ABT6MBI0_9NOCA</name>
<dbReference type="Gene3D" id="1.10.540.10">
    <property type="entry name" value="Acyl-CoA dehydrogenase/oxidase, N-terminal domain"/>
    <property type="match status" value="1"/>
</dbReference>
<dbReference type="InterPro" id="IPR006091">
    <property type="entry name" value="Acyl-CoA_Oxase/DH_mid-dom"/>
</dbReference>
<evidence type="ECO:0000313" key="10">
    <source>
        <dbReference type="EMBL" id="MDH6281652.1"/>
    </source>
</evidence>
<dbReference type="InterPro" id="IPR046373">
    <property type="entry name" value="Acyl-CoA_Oxase/DH_mid-dom_sf"/>
</dbReference>
<dbReference type="InterPro" id="IPR009075">
    <property type="entry name" value="AcylCo_DH/oxidase_C"/>
</dbReference>
<evidence type="ECO:0000256" key="5">
    <source>
        <dbReference type="ARBA" id="ARBA00023002"/>
    </source>
</evidence>
<sequence>MDFELDNEQKLLRDTTRGLLERSYDTETLAAVKASPRGWSADVWRRLAETGLLGLGFDDEDGGSGAGPVEVGLVMTELGRRLAPEPVLDAVVVPGSVIADVGSEAQRRKILPVVADGGLLLAFAHAEPGSRWPAVDVDTHAVRQGDSWTITGTKNPVPRGDCAETVVVSAALPDGGVGLFLVDADAPGVVRRRYSTHDGLRAAQIELRDVAAEPLGDGGDAVVAIRAAQVRAQAALCAEAVGAMEQALRLTTEYLRTRKQFGVPLASFQTLTQRAADMYVSLELARSMSLYVTMSLADGVVDPVVASRAKLRIGRSARHIGQEAIQMHGGIGMTAEYAVGHYVSRLTAIEHTLGSVDDHLRVLAADVAGHDMVEVAD</sequence>
<comment type="caution">
    <text evidence="10">The sequence shown here is derived from an EMBL/GenBank/DDBJ whole genome shotgun (WGS) entry which is preliminary data.</text>
</comment>
<dbReference type="InterPro" id="IPR009100">
    <property type="entry name" value="AcylCoA_DH/oxidase_NM_dom_sf"/>
</dbReference>
<evidence type="ECO:0000256" key="1">
    <source>
        <dbReference type="ARBA" id="ARBA00001974"/>
    </source>
</evidence>
<evidence type="ECO:0000256" key="2">
    <source>
        <dbReference type="ARBA" id="ARBA00009347"/>
    </source>
</evidence>
<evidence type="ECO:0000256" key="3">
    <source>
        <dbReference type="ARBA" id="ARBA00022630"/>
    </source>
</evidence>
<dbReference type="Pfam" id="PF00441">
    <property type="entry name" value="Acyl-CoA_dh_1"/>
    <property type="match status" value="1"/>
</dbReference>
<dbReference type="EMBL" id="JARXVC010000006">
    <property type="protein sequence ID" value="MDH6281652.1"/>
    <property type="molecule type" value="Genomic_DNA"/>
</dbReference>
<evidence type="ECO:0000256" key="6">
    <source>
        <dbReference type="RuleBase" id="RU362125"/>
    </source>
</evidence>
<protein>
    <submittedName>
        <fullName evidence="10">Alkylation response protein AidB-like acyl-CoA dehydrogenase</fullName>
    </submittedName>
</protein>
<gene>
    <name evidence="10" type="ORF">M2280_002873</name>
</gene>
<dbReference type="Gene3D" id="1.20.140.10">
    <property type="entry name" value="Butyryl-CoA Dehydrogenase, subunit A, domain 3"/>
    <property type="match status" value="1"/>
</dbReference>
<proteinExistence type="inferred from homology"/>
<comment type="cofactor">
    <cofactor evidence="1 6">
        <name>FAD</name>
        <dbReference type="ChEBI" id="CHEBI:57692"/>
    </cofactor>
</comment>
<dbReference type="Pfam" id="PF02771">
    <property type="entry name" value="Acyl-CoA_dh_N"/>
    <property type="match status" value="1"/>
</dbReference>
<dbReference type="InterPro" id="IPR013786">
    <property type="entry name" value="AcylCoA_DH/ox_N"/>
</dbReference>
<dbReference type="SUPFAM" id="SSF56645">
    <property type="entry name" value="Acyl-CoA dehydrogenase NM domain-like"/>
    <property type="match status" value="1"/>
</dbReference>
<feature type="domain" description="Acyl-CoA dehydrogenase/oxidase C-terminal" evidence="7">
    <location>
        <begin position="234"/>
        <end position="365"/>
    </location>
</feature>
<dbReference type="PANTHER" id="PTHR43884:SF20">
    <property type="entry name" value="ACYL-COA DEHYDROGENASE FADE28"/>
    <property type="match status" value="1"/>
</dbReference>
<dbReference type="Proteomes" id="UP001160334">
    <property type="component" value="Unassembled WGS sequence"/>
</dbReference>
<keyword evidence="4 6" id="KW-0274">FAD</keyword>
<dbReference type="InterPro" id="IPR036250">
    <property type="entry name" value="AcylCo_DH-like_C"/>
</dbReference>
<comment type="similarity">
    <text evidence="2 6">Belongs to the acyl-CoA dehydrogenase family.</text>
</comment>
<evidence type="ECO:0000259" key="7">
    <source>
        <dbReference type="Pfam" id="PF00441"/>
    </source>
</evidence>
<reference evidence="10 11" key="1">
    <citation type="submission" date="2023-04" db="EMBL/GenBank/DDBJ databases">
        <title>Forest soil microbial communities from Buena Vista Peninsula, Colon Province, Panama.</title>
        <authorList>
            <person name="Bouskill N."/>
        </authorList>
    </citation>
    <scope>NUCLEOTIDE SEQUENCE [LARGE SCALE GENOMIC DNA]</scope>
    <source>
        <strain evidence="10 11">CFH S0262</strain>
    </source>
</reference>
<evidence type="ECO:0000313" key="11">
    <source>
        <dbReference type="Proteomes" id="UP001160334"/>
    </source>
</evidence>
<dbReference type="Pfam" id="PF02770">
    <property type="entry name" value="Acyl-CoA_dh_M"/>
    <property type="match status" value="1"/>
</dbReference>
<keyword evidence="11" id="KW-1185">Reference proteome</keyword>
<dbReference type="CDD" id="cd00567">
    <property type="entry name" value="ACAD"/>
    <property type="match status" value="1"/>
</dbReference>
<evidence type="ECO:0000259" key="8">
    <source>
        <dbReference type="Pfam" id="PF02770"/>
    </source>
</evidence>
<dbReference type="PANTHER" id="PTHR43884">
    <property type="entry name" value="ACYL-COA DEHYDROGENASE"/>
    <property type="match status" value="1"/>
</dbReference>
<keyword evidence="5 6" id="KW-0560">Oxidoreductase</keyword>
<keyword evidence="3 6" id="KW-0285">Flavoprotein</keyword>
<feature type="domain" description="Acyl-CoA oxidase/dehydrogenase middle" evidence="8">
    <location>
        <begin position="122"/>
        <end position="204"/>
    </location>
</feature>